<dbReference type="Pfam" id="PF03279">
    <property type="entry name" value="Lip_A_acyltrans"/>
    <property type="match status" value="1"/>
</dbReference>
<dbReference type="InterPro" id="IPR004960">
    <property type="entry name" value="LipA_acyltrans"/>
</dbReference>
<dbReference type="EMBL" id="DRKP01000064">
    <property type="protein sequence ID" value="HEB95951.1"/>
    <property type="molecule type" value="Genomic_DNA"/>
</dbReference>
<evidence type="ECO:0000313" key="7">
    <source>
        <dbReference type="EMBL" id="HEB95951.1"/>
    </source>
</evidence>
<reference evidence="7" key="1">
    <citation type="journal article" date="2020" name="mSystems">
        <title>Genome- and Community-Level Interaction Insights into Carbon Utilization and Element Cycling Functions of Hydrothermarchaeota in Hydrothermal Sediment.</title>
        <authorList>
            <person name="Zhou Z."/>
            <person name="Liu Y."/>
            <person name="Xu W."/>
            <person name="Pan J."/>
            <person name="Luo Z.H."/>
            <person name="Li M."/>
        </authorList>
    </citation>
    <scope>NUCLEOTIDE SEQUENCE [LARGE SCALE GENOMIC DNA]</scope>
    <source>
        <strain evidence="7">HyVt-443</strain>
    </source>
</reference>
<dbReference type="PIRSF" id="PIRSF026649">
    <property type="entry name" value="MsbB"/>
    <property type="match status" value="1"/>
</dbReference>
<comment type="subcellular location">
    <subcellularLocation>
        <location evidence="1">Cell inner membrane</location>
    </subcellularLocation>
</comment>
<dbReference type="PANTHER" id="PTHR30606">
    <property type="entry name" value="LIPID A BIOSYNTHESIS LAUROYL ACYLTRANSFERASE"/>
    <property type="match status" value="1"/>
</dbReference>
<evidence type="ECO:0000256" key="2">
    <source>
        <dbReference type="ARBA" id="ARBA00022475"/>
    </source>
</evidence>
<keyword evidence="4" id="KW-0808">Transferase</keyword>
<evidence type="ECO:0000256" key="3">
    <source>
        <dbReference type="ARBA" id="ARBA00022519"/>
    </source>
</evidence>
<name>A0A831RN37_9GAMM</name>
<evidence type="ECO:0000256" key="5">
    <source>
        <dbReference type="ARBA" id="ARBA00023136"/>
    </source>
</evidence>
<proteinExistence type="predicted"/>
<evidence type="ECO:0000256" key="1">
    <source>
        <dbReference type="ARBA" id="ARBA00004533"/>
    </source>
</evidence>
<keyword evidence="6 7" id="KW-0012">Acyltransferase</keyword>
<keyword evidence="5" id="KW-0472">Membrane</keyword>
<organism evidence="7">
    <name type="scientific">Sedimenticola thiotaurini</name>
    <dbReference type="NCBI Taxonomy" id="1543721"/>
    <lineage>
        <taxon>Bacteria</taxon>
        <taxon>Pseudomonadati</taxon>
        <taxon>Pseudomonadota</taxon>
        <taxon>Gammaproteobacteria</taxon>
        <taxon>Chromatiales</taxon>
        <taxon>Sedimenticolaceae</taxon>
        <taxon>Sedimenticola</taxon>
    </lineage>
</organism>
<accession>A0A831RN37</accession>
<dbReference type="AlphaFoldDB" id="A0A831RN37"/>
<dbReference type="CDD" id="cd07984">
    <property type="entry name" value="LPLAT_LABLAT-like"/>
    <property type="match status" value="1"/>
</dbReference>
<dbReference type="PANTHER" id="PTHR30606:SF10">
    <property type="entry name" value="PHOSPHATIDYLINOSITOL MANNOSIDE ACYLTRANSFERASE"/>
    <property type="match status" value="1"/>
</dbReference>
<keyword evidence="3" id="KW-0997">Cell inner membrane</keyword>
<keyword evidence="2" id="KW-1003">Cell membrane</keyword>
<dbReference type="GO" id="GO:0009247">
    <property type="term" value="P:glycolipid biosynthetic process"/>
    <property type="evidence" value="ECO:0007669"/>
    <property type="project" value="UniProtKB-ARBA"/>
</dbReference>
<evidence type="ECO:0000256" key="6">
    <source>
        <dbReference type="ARBA" id="ARBA00023315"/>
    </source>
</evidence>
<gene>
    <name evidence="7" type="ORF">ENI96_05920</name>
</gene>
<protein>
    <submittedName>
        <fullName evidence="7">Lipid A biosynthesis acyltransferase</fullName>
    </submittedName>
</protein>
<evidence type="ECO:0000256" key="4">
    <source>
        <dbReference type="ARBA" id="ARBA00022679"/>
    </source>
</evidence>
<comment type="caution">
    <text evidence="7">The sequence shown here is derived from an EMBL/GenBank/DDBJ whole genome shotgun (WGS) entry which is preliminary data.</text>
</comment>
<dbReference type="Proteomes" id="UP000886251">
    <property type="component" value="Unassembled WGS sequence"/>
</dbReference>
<dbReference type="GO" id="GO:0005886">
    <property type="term" value="C:plasma membrane"/>
    <property type="evidence" value="ECO:0007669"/>
    <property type="project" value="UniProtKB-SubCell"/>
</dbReference>
<sequence>MREKILLFTLGLLSRLPLRFAHGAGALAGRLFCLFPNRERETAATNIALCLPELAPADRERLIRRSLQEAAKTLLEMPVIWRREPDHWLKLLQQGEGMELPGRLLQGGRGLIVLAPHLGCWEAGLHYLETLAPVTALYRPPRDPALESVMLAGRRKGGARLVPTTGAGVRALYQALRRNELVTILPDQEPKQTGDKGGVFAPFFGVPALTMVLIGRLVRRTGAAVVFSYAERLPAGSGYRVHFLAAPDGIGDADPVVSASALNLGVEQCVRRCPEQYQWSYRRFSIRPDGAPSPYLRAGTAP</sequence>
<dbReference type="GO" id="GO:0016746">
    <property type="term" value="F:acyltransferase activity"/>
    <property type="evidence" value="ECO:0007669"/>
    <property type="project" value="UniProtKB-KW"/>
</dbReference>